<accession>A0A2J5HSX1</accession>
<dbReference type="InterPro" id="IPR002052">
    <property type="entry name" value="DNA_methylase_N6_adenine_CS"/>
</dbReference>
<dbReference type="Proteomes" id="UP000235023">
    <property type="component" value="Unassembled WGS sequence"/>
</dbReference>
<dbReference type="Gene3D" id="1.10.8.10">
    <property type="entry name" value="DNA helicase RuvA subunit, C-terminal domain"/>
    <property type="match status" value="1"/>
</dbReference>
<dbReference type="PANTHER" id="PTHR18895">
    <property type="entry name" value="HEMK METHYLTRANSFERASE"/>
    <property type="match status" value="1"/>
</dbReference>
<dbReference type="InterPro" id="IPR029063">
    <property type="entry name" value="SAM-dependent_MTases_sf"/>
</dbReference>
<dbReference type="SUPFAM" id="SSF53335">
    <property type="entry name" value="S-adenosyl-L-methionine-dependent methyltransferases"/>
    <property type="match status" value="1"/>
</dbReference>
<dbReference type="PROSITE" id="PS00092">
    <property type="entry name" value="N6_MTASE"/>
    <property type="match status" value="1"/>
</dbReference>
<dbReference type="AlphaFoldDB" id="A0A2J5HSX1"/>
<name>A0A2J5HSX1_9EURO</name>
<protein>
    <submittedName>
        <fullName evidence="1">S-adenosyl-L-methionine-dependent methyltransferase</fullName>
    </submittedName>
</protein>
<evidence type="ECO:0000313" key="2">
    <source>
        <dbReference type="Proteomes" id="UP000235023"/>
    </source>
</evidence>
<keyword evidence="1" id="KW-0489">Methyltransferase</keyword>
<dbReference type="GO" id="GO:0003676">
    <property type="term" value="F:nucleic acid binding"/>
    <property type="evidence" value="ECO:0007669"/>
    <property type="project" value="InterPro"/>
</dbReference>
<reference evidence="2" key="1">
    <citation type="submission" date="2017-12" db="EMBL/GenBank/DDBJ databases">
        <authorList>
            <consortium name="DOE Joint Genome Institute"/>
            <person name="Mondo S.J."/>
            <person name="Kjaerbolling I."/>
            <person name="Vesth T.C."/>
            <person name="Frisvad J.C."/>
            <person name="Nybo J.L."/>
            <person name="Theobald S."/>
            <person name="Kuo A."/>
            <person name="Bowyer P."/>
            <person name="Matsuda Y."/>
            <person name="Lyhne E.K."/>
            <person name="Kogle M.E."/>
            <person name="Clum A."/>
            <person name="Lipzen A."/>
            <person name="Salamov A."/>
            <person name="Ngan C.Y."/>
            <person name="Daum C."/>
            <person name="Chiniquy J."/>
            <person name="Barry K."/>
            <person name="LaButti K."/>
            <person name="Haridas S."/>
            <person name="Simmons B.A."/>
            <person name="Magnuson J.K."/>
            <person name="Mortensen U.H."/>
            <person name="Larsen T.O."/>
            <person name="Grigoriev I.V."/>
            <person name="Baker S.E."/>
            <person name="Andersen M.R."/>
            <person name="Nordberg H.P."/>
            <person name="Cantor M.N."/>
            <person name="Hua S.X."/>
        </authorList>
    </citation>
    <scope>NUCLEOTIDE SEQUENCE [LARGE SCALE GENOMIC DNA]</scope>
    <source>
        <strain evidence="2">IBT 19404</strain>
    </source>
</reference>
<proteinExistence type="predicted"/>
<dbReference type="EMBL" id="KZ559549">
    <property type="protein sequence ID" value="PLN80317.1"/>
    <property type="molecule type" value="Genomic_DNA"/>
</dbReference>
<organism evidence="1 2">
    <name type="scientific">Aspergillus taichungensis</name>
    <dbReference type="NCBI Taxonomy" id="482145"/>
    <lineage>
        <taxon>Eukaryota</taxon>
        <taxon>Fungi</taxon>
        <taxon>Dikarya</taxon>
        <taxon>Ascomycota</taxon>
        <taxon>Pezizomycotina</taxon>
        <taxon>Eurotiomycetes</taxon>
        <taxon>Eurotiomycetidae</taxon>
        <taxon>Eurotiales</taxon>
        <taxon>Aspergillaceae</taxon>
        <taxon>Aspergillus</taxon>
        <taxon>Aspergillus subgen. Circumdati</taxon>
    </lineage>
</organism>
<sequence>MPRIPTSTILQAYHQHRLLPRLLQECRTLDSARNELRWLRERACSIASKSTGRSTAGWRTLLRSMCIARSKGVPLQYILGDQPFGDLEILCRRGVLIPRPETEAYTVHTADLIRSYLRRRKRRGEANDDSLRIVDICSGTGCISLLLHALLAPHLKKLSVLGIDLSTTALDLAHQNLQHNLRLGLLSSRAAAEVTFARGDVLDFNSSGVPGVKQVMLGQPEFSSHGTAQCDILISNPPYISMECFRNGTTARSVRHFEPQLALVPPTRQNSTITGVSNPEDVFYHRIISLFFELQAKLLVLECGDRPQARRVVSAYTALANQLAPNDSMSVEIWPPKDGLVPDDDSLNLESEACAVLIQPKYGDP</sequence>
<evidence type="ECO:0000313" key="1">
    <source>
        <dbReference type="EMBL" id="PLN80317.1"/>
    </source>
</evidence>
<keyword evidence="1" id="KW-0808">Transferase</keyword>
<gene>
    <name evidence="1" type="ORF">BDW42DRAFT_115008</name>
</gene>
<keyword evidence="2" id="KW-1185">Reference proteome</keyword>
<dbReference type="GO" id="GO:0008168">
    <property type="term" value="F:methyltransferase activity"/>
    <property type="evidence" value="ECO:0007669"/>
    <property type="project" value="UniProtKB-KW"/>
</dbReference>
<dbReference type="GO" id="GO:0032259">
    <property type="term" value="P:methylation"/>
    <property type="evidence" value="ECO:0007669"/>
    <property type="project" value="UniProtKB-KW"/>
</dbReference>
<dbReference type="Gene3D" id="3.40.50.150">
    <property type="entry name" value="Vaccinia Virus protein VP39"/>
    <property type="match status" value="1"/>
</dbReference>
<dbReference type="PANTHER" id="PTHR18895:SF74">
    <property type="entry name" value="MTRF1L RELEASE FACTOR GLUTAMINE METHYLTRANSFERASE"/>
    <property type="match status" value="1"/>
</dbReference>
<dbReference type="OrthoDB" id="269872at2759"/>
<dbReference type="GO" id="GO:0005739">
    <property type="term" value="C:mitochondrion"/>
    <property type="evidence" value="ECO:0007669"/>
    <property type="project" value="TreeGrafter"/>
</dbReference>
<dbReference type="InterPro" id="IPR050320">
    <property type="entry name" value="N5-glutamine_MTase"/>
</dbReference>